<keyword evidence="2" id="KW-0472">Membrane</keyword>
<feature type="signal peptide" evidence="3">
    <location>
        <begin position="1"/>
        <end position="18"/>
    </location>
</feature>
<comment type="caution">
    <text evidence="5">The sequence shown here is derived from an EMBL/GenBank/DDBJ whole genome shotgun (WGS) entry which is preliminary data.</text>
</comment>
<feature type="region of interest" description="Disordered" evidence="1">
    <location>
        <begin position="158"/>
        <end position="180"/>
    </location>
</feature>
<dbReference type="SUPFAM" id="SSF48726">
    <property type="entry name" value="Immunoglobulin"/>
    <property type="match status" value="1"/>
</dbReference>
<protein>
    <recommendedName>
        <fullName evidence="4">Ig-like domain-containing protein</fullName>
    </recommendedName>
</protein>
<feature type="transmembrane region" description="Helical" evidence="2">
    <location>
        <begin position="124"/>
        <end position="149"/>
    </location>
</feature>
<organism evidence="5 6">
    <name type="scientific">Mytilus edulis</name>
    <name type="common">Blue mussel</name>
    <dbReference type="NCBI Taxonomy" id="6550"/>
    <lineage>
        <taxon>Eukaryota</taxon>
        <taxon>Metazoa</taxon>
        <taxon>Spiralia</taxon>
        <taxon>Lophotrochozoa</taxon>
        <taxon>Mollusca</taxon>
        <taxon>Bivalvia</taxon>
        <taxon>Autobranchia</taxon>
        <taxon>Pteriomorphia</taxon>
        <taxon>Mytilida</taxon>
        <taxon>Mytiloidea</taxon>
        <taxon>Mytilidae</taxon>
        <taxon>Mytilinae</taxon>
        <taxon>Mytilus</taxon>
    </lineage>
</organism>
<dbReference type="PROSITE" id="PS50835">
    <property type="entry name" value="IG_LIKE"/>
    <property type="match status" value="1"/>
</dbReference>
<proteinExistence type="predicted"/>
<dbReference type="AlphaFoldDB" id="A0A8S3TQB8"/>
<keyword evidence="2" id="KW-0812">Transmembrane</keyword>
<sequence length="180" mass="20170">MSLLVILSFCFTVPPEKPDTLYMKDTFALFKETDNATFICEGNVGNPKGKLIWQTQRKGENVSEVNTDIQTDYIKIEKYCSYVGMSSLTITLSDKDNQAVISCAEESLMNNTTMVRYSQPVNVLSTYIIGIVCGVLAVIVIPFVVWILYNHKRGLINKRNNSTETNNPSLITPQLTKLST</sequence>
<dbReference type="Proteomes" id="UP000683360">
    <property type="component" value="Unassembled WGS sequence"/>
</dbReference>
<dbReference type="InterPro" id="IPR013783">
    <property type="entry name" value="Ig-like_fold"/>
</dbReference>
<feature type="domain" description="Ig-like" evidence="4">
    <location>
        <begin position="18"/>
        <end position="122"/>
    </location>
</feature>
<feature type="chain" id="PRO_5035719914" description="Ig-like domain-containing protein" evidence="3">
    <location>
        <begin position="19"/>
        <end position="180"/>
    </location>
</feature>
<evidence type="ECO:0000313" key="5">
    <source>
        <dbReference type="EMBL" id="CAG2235737.1"/>
    </source>
</evidence>
<gene>
    <name evidence="5" type="ORF">MEDL_48283</name>
</gene>
<evidence type="ECO:0000313" key="6">
    <source>
        <dbReference type="Proteomes" id="UP000683360"/>
    </source>
</evidence>
<evidence type="ECO:0000256" key="3">
    <source>
        <dbReference type="SAM" id="SignalP"/>
    </source>
</evidence>
<dbReference type="Gene3D" id="2.60.40.10">
    <property type="entry name" value="Immunoglobulins"/>
    <property type="match status" value="1"/>
</dbReference>
<keyword evidence="6" id="KW-1185">Reference proteome</keyword>
<evidence type="ECO:0000259" key="4">
    <source>
        <dbReference type="PROSITE" id="PS50835"/>
    </source>
</evidence>
<keyword evidence="2" id="KW-1133">Transmembrane helix</keyword>
<evidence type="ECO:0000256" key="1">
    <source>
        <dbReference type="SAM" id="MobiDB-lite"/>
    </source>
</evidence>
<dbReference type="InterPro" id="IPR007110">
    <property type="entry name" value="Ig-like_dom"/>
</dbReference>
<evidence type="ECO:0000256" key="2">
    <source>
        <dbReference type="SAM" id="Phobius"/>
    </source>
</evidence>
<dbReference type="EMBL" id="CAJPWZ010002327">
    <property type="protein sequence ID" value="CAG2235737.1"/>
    <property type="molecule type" value="Genomic_DNA"/>
</dbReference>
<keyword evidence="3" id="KW-0732">Signal</keyword>
<accession>A0A8S3TQB8</accession>
<dbReference type="InterPro" id="IPR036179">
    <property type="entry name" value="Ig-like_dom_sf"/>
</dbReference>
<reference evidence="5" key="1">
    <citation type="submission" date="2021-03" db="EMBL/GenBank/DDBJ databases">
        <authorList>
            <person name="Bekaert M."/>
        </authorList>
    </citation>
    <scope>NUCLEOTIDE SEQUENCE</scope>
</reference>
<name>A0A8S3TQB8_MYTED</name>